<feature type="compositionally biased region" description="Basic and acidic residues" evidence="1">
    <location>
        <begin position="84"/>
        <end position="100"/>
    </location>
</feature>
<feature type="compositionally biased region" description="Basic and acidic residues" evidence="1">
    <location>
        <begin position="166"/>
        <end position="175"/>
    </location>
</feature>
<dbReference type="AlphaFoldDB" id="A0A8T0J599"/>
<keyword evidence="3" id="KW-1185">Reference proteome</keyword>
<gene>
    <name evidence="2" type="ORF">KC19_1G082100</name>
</gene>
<name>A0A8T0J599_CERPU</name>
<dbReference type="EMBL" id="CM026421">
    <property type="protein sequence ID" value="KAG0590219.1"/>
    <property type="molecule type" value="Genomic_DNA"/>
</dbReference>
<proteinExistence type="predicted"/>
<evidence type="ECO:0000256" key="1">
    <source>
        <dbReference type="SAM" id="MobiDB-lite"/>
    </source>
</evidence>
<sequence length="209" mass="23365">MLEFLSSLRQAGAEHFGKFRRTKRKCKRIFRTDLLRVILGCNSQSKEKFWNPVPIAHVFRIVQANTAPQAASASDSEDEDEEIVNDKPVSHSRSKVKDKWLTQPPLTPKSEETANKLLILGVSGLSPMTVRRSPSSPSLNENASVWKEAVDLRLPPKVRKIPSSRSPDDNDETRSDPALLDALATAPSKPAVQLNRSDRLSHRRSHSIV</sequence>
<protein>
    <submittedName>
        <fullName evidence="2">Uncharacterized protein</fullName>
    </submittedName>
</protein>
<evidence type="ECO:0000313" key="2">
    <source>
        <dbReference type="EMBL" id="KAG0590219.1"/>
    </source>
</evidence>
<comment type="caution">
    <text evidence="2">The sequence shown here is derived from an EMBL/GenBank/DDBJ whole genome shotgun (WGS) entry which is preliminary data.</text>
</comment>
<feature type="region of interest" description="Disordered" evidence="1">
    <location>
        <begin position="157"/>
        <end position="209"/>
    </location>
</feature>
<organism evidence="2 3">
    <name type="scientific">Ceratodon purpureus</name>
    <name type="common">Fire moss</name>
    <name type="synonym">Dicranum purpureum</name>
    <dbReference type="NCBI Taxonomy" id="3225"/>
    <lineage>
        <taxon>Eukaryota</taxon>
        <taxon>Viridiplantae</taxon>
        <taxon>Streptophyta</taxon>
        <taxon>Embryophyta</taxon>
        <taxon>Bryophyta</taxon>
        <taxon>Bryophytina</taxon>
        <taxon>Bryopsida</taxon>
        <taxon>Dicranidae</taxon>
        <taxon>Pseudoditrichales</taxon>
        <taxon>Ditrichaceae</taxon>
        <taxon>Ceratodon</taxon>
    </lineage>
</organism>
<feature type="region of interest" description="Disordered" evidence="1">
    <location>
        <begin position="70"/>
        <end position="109"/>
    </location>
</feature>
<dbReference type="Proteomes" id="UP000822688">
    <property type="component" value="Chromosome 1"/>
</dbReference>
<dbReference type="OrthoDB" id="1974486at2759"/>
<reference evidence="2" key="1">
    <citation type="submission" date="2020-06" db="EMBL/GenBank/DDBJ databases">
        <title>WGS assembly of Ceratodon purpureus strain R40.</title>
        <authorList>
            <person name="Carey S.B."/>
            <person name="Jenkins J."/>
            <person name="Shu S."/>
            <person name="Lovell J.T."/>
            <person name="Sreedasyam A."/>
            <person name="Maumus F."/>
            <person name="Tiley G.P."/>
            <person name="Fernandez-Pozo N."/>
            <person name="Barry K."/>
            <person name="Chen C."/>
            <person name="Wang M."/>
            <person name="Lipzen A."/>
            <person name="Daum C."/>
            <person name="Saski C.A."/>
            <person name="Payton A.C."/>
            <person name="Mcbreen J.C."/>
            <person name="Conrad R.E."/>
            <person name="Kollar L.M."/>
            <person name="Olsson S."/>
            <person name="Huttunen S."/>
            <person name="Landis J.B."/>
            <person name="Wickett N.J."/>
            <person name="Johnson M.G."/>
            <person name="Rensing S.A."/>
            <person name="Grimwood J."/>
            <person name="Schmutz J."/>
            <person name="Mcdaniel S.F."/>
        </authorList>
    </citation>
    <scope>NUCLEOTIDE SEQUENCE</scope>
    <source>
        <strain evidence="2">R40</strain>
    </source>
</reference>
<evidence type="ECO:0000313" key="3">
    <source>
        <dbReference type="Proteomes" id="UP000822688"/>
    </source>
</evidence>
<accession>A0A8T0J599</accession>
<feature type="compositionally biased region" description="Low complexity" evidence="1">
    <location>
        <begin position="176"/>
        <end position="187"/>
    </location>
</feature>